<gene>
    <name evidence="2" type="ORF">EV646_109214</name>
</gene>
<evidence type="ECO:0000313" key="2">
    <source>
        <dbReference type="EMBL" id="TCO45039.1"/>
    </source>
</evidence>
<reference evidence="2 3" key="1">
    <citation type="journal article" date="2015" name="Stand. Genomic Sci.">
        <title>Genomic Encyclopedia of Bacterial and Archaeal Type Strains, Phase III: the genomes of soil and plant-associated and newly described type strains.</title>
        <authorList>
            <person name="Whitman W.B."/>
            <person name="Woyke T."/>
            <person name="Klenk H.P."/>
            <person name="Zhou Y."/>
            <person name="Lilburn T.G."/>
            <person name="Beck B.J."/>
            <person name="De Vos P."/>
            <person name="Vandamme P."/>
            <person name="Eisen J.A."/>
            <person name="Garrity G."/>
            <person name="Hugenholtz P."/>
            <person name="Kyrpides N.C."/>
        </authorList>
    </citation>
    <scope>NUCLEOTIDE SEQUENCE [LARGE SCALE GENOMIC DNA]</scope>
    <source>
        <strain evidence="2 3">VKM Ac-2541</strain>
    </source>
</reference>
<dbReference type="RefSeq" id="WP_132152763.1">
    <property type="nucleotide sequence ID" value="NZ_SLWR01000009.1"/>
</dbReference>
<dbReference type="EMBL" id="SLWR01000009">
    <property type="protein sequence ID" value="TCO45039.1"/>
    <property type="molecule type" value="Genomic_DNA"/>
</dbReference>
<sequence length="62" mass="6086">MNSMKDSGIVAGLASGQTSHTHRLRGLVVAGLTAALAAMVATTLAAALARFVGFGVGCSLQG</sequence>
<keyword evidence="1" id="KW-1133">Transmembrane helix</keyword>
<accession>A0A4R2IM56</accession>
<name>A0A4R2IM56_9ACTN</name>
<proteinExistence type="predicted"/>
<keyword evidence="1" id="KW-0812">Transmembrane</keyword>
<keyword evidence="1" id="KW-0472">Membrane</keyword>
<dbReference type="AlphaFoldDB" id="A0A4R2IM56"/>
<dbReference type="Proteomes" id="UP000295573">
    <property type="component" value="Unassembled WGS sequence"/>
</dbReference>
<protein>
    <submittedName>
        <fullName evidence="2">Uncharacterized protein</fullName>
    </submittedName>
</protein>
<feature type="transmembrane region" description="Helical" evidence="1">
    <location>
        <begin position="27"/>
        <end position="52"/>
    </location>
</feature>
<keyword evidence="3" id="KW-1185">Reference proteome</keyword>
<comment type="caution">
    <text evidence="2">The sequence shown here is derived from an EMBL/GenBank/DDBJ whole genome shotgun (WGS) entry which is preliminary data.</text>
</comment>
<evidence type="ECO:0000313" key="3">
    <source>
        <dbReference type="Proteomes" id="UP000295573"/>
    </source>
</evidence>
<evidence type="ECO:0000256" key="1">
    <source>
        <dbReference type="SAM" id="Phobius"/>
    </source>
</evidence>
<organism evidence="2 3">
    <name type="scientific">Kribbella antiqua</name>
    <dbReference type="NCBI Taxonomy" id="2512217"/>
    <lineage>
        <taxon>Bacteria</taxon>
        <taxon>Bacillati</taxon>
        <taxon>Actinomycetota</taxon>
        <taxon>Actinomycetes</taxon>
        <taxon>Propionibacteriales</taxon>
        <taxon>Kribbellaceae</taxon>
        <taxon>Kribbella</taxon>
    </lineage>
</organism>